<evidence type="ECO:0000259" key="1">
    <source>
        <dbReference type="Pfam" id="PF17293"/>
    </source>
</evidence>
<evidence type="ECO:0000313" key="5">
    <source>
        <dbReference type="Proteomes" id="UP000198940"/>
    </source>
</evidence>
<evidence type="ECO:0000313" key="2">
    <source>
        <dbReference type="EMBL" id="SFC43552.1"/>
    </source>
</evidence>
<dbReference type="EMBL" id="FRAT01000005">
    <property type="protein sequence ID" value="SHK92728.1"/>
    <property type="molecule type" value="Genomic_DNA"/>
</dbReference>
<evidence type="ECO:0000313" key="4">
    <source>
        <dbReference type="Proteomes" id="UP000184031"/>
    </source>
</evidence>
<dbReference type="Proteomes" id="UP000198940">
    <property type="component" value="Unassembled WGS sequence"/>
</dbReference>
<dbReference type="AlphaFoldDB" id="A0A1M6WGC0"/>
<comment type="caution">
    <text evidence="3">The sequence shown here is derived from an EMBL/GenBank/DDBJ whole genome shotgun (WGS) entry which is preliminary data.</text>
</comment>
<keyword evidence="5" id="KW-1185">Reference proteome</keyword>
<protein>
    <recommendedName>
        <fullName evidence="1">Arm DNA-binding domain-containing protein</fullName>
    </recommendedName>
</protein>
<organism evidence="3 4">
    <name type="scientific">Flagellimonas taeanensis</name>
    <dbReference type="NCBI Taxonomy" id="1005926"/>
    <lineage>
        <taxon>Bacteria</taxon>
        <taxon>Pseudomonadati</taxon>
        <taxon>Bacteroidota</taxon>
        <taxon>Flavobacteriia</taxon>
        <taxon>Flavobacteriales</taxon>
        <taxon>Flavobacteriaceae</taxon>
        <taxon>Flagellimonas</taxon>
    </lineage>
</organism>
<evidence type="ECO:0000313" key="3">
    <source>
        <dbReference type="EMBL" id="SHK92728.1"/>
    </source>
</evidence>
<dbReference type="Proteomes" id="UP000184031">
    <property type="component" value="Unassembled WGS sequence"/>
</dbReference>
<gene>
    <name evidence="2" type="ORF">SAMN04487891_11122</name>
    <name evidence="3" type="ORF">SAMN05216293_2289</name>
</gene>
<dbReference type="EMBL" id="FOKU01000011">
    <property type="protein sequence ID" value="SFC43552.1"/>
    <property type="molecule type" value="Genomic_DNA"/>
</dbReference>
<name>A0A1M6WGC0_9FLAO</name>
<sequence>MRSTNTFSILFWQYAQRADVNNEAGLYAKIGLNGKKANISLKKKLNIKLWDSKTRHAGTLFQKSPIKSSTVI</sequence>
<accession>A0A1M6WGC0</accession>
<feature type="domain" description="Arm DNA-binding" evidence="1">
    <location>
        <begin position="15"/>
        <end position="60"/>
    </location>
</feature>
<dbReference type="InterPro" id="IPR035386">
    <property type="entry name" value="Arm-DNA-bind_5"/>
</dbReference>
<dbReference type="Pfam" id="PF17293">
    <property type="entry name" value="Arm-DNA-bind_5"/>
    <property type="match status" value="1"/>
</dbReference>
<reference evidence="3 4" key="1">
    <citation type="submission" date="2016-11" db="EMBL/GenBank/DDBJ databases">
        <authorList>
            <person name="Varghese N."/>
            <person name="Submissions S."/>
        </authorList>
    </citation>
    <scope>NUCLEOTIDE SEQUENCE [LARGE SCALE GENOMIC DNA]</scope>
    <source>
        <strain evidence="3 4">CGMCC 1.12174</strain>
        <strain evidence="2 5">DSM 26351</strain>
    </source>
</reference>
<proteinExistence type="predicted"/>
<dbReference type="RefSeq" id="WP_072879887.1">
    <property type="nucleotide sequence ID" value="NZ_FOKU01000011.1"/>
</dbReference>